<dbReference type="InterPro" id="IPR008936">
    <property type="entry name" value="Rho_GTPase_activation_prot"/>
</dbReference>
<feature type="compositionally biased region" description="Basic and acidic residues" evidence="2">
    <location>
        <begin position="527"/>
        <end position="542"/>
    </location>
</feature>
<dbReference type="Proteomes" id="UP000291343">
    <property type="component" value="Unassembled WGS sequence"/>
</dbReference>
<dbReference type="GO" id="GO:0005737">
    <property type="term" value="C:cytoplasm"/>
    <property type="evidence" value="ECO:0007669"/>
    <property type="project" value="TreeGrafter"/>
</dbReference>
<dbReference type="InterPro" id="IPR001849">
    <property type="entry name" value="PH_domain"/>
</dbReference>
<dbReference type="PROSITE" id="PS50003">
    <property type="entry name" value="PH_DOMAIN"/>
    <property type="match status" value="2"/>
</dbReference>
<dbReference type="Gene3D" id="1.10.555.10">
    <property type="entry name" value="Rho GTPase activation protein"/>
    <property type="match status" value="1"/>
</dbReference>
<feature type="compositionally biased region" description="Basic and acidic residues" evidence="2">
    <location>
        <begin position="582"/>
        <end position="598"/>
    </location>
</feature>
<evidence type="ECO:0000259" key="4">
    <source>
        <dbReference type="PROSITE" id="PS50238"/>
    </source>
</evidence>
<feature type="compositionally biased region" description="Low complexity" evidence="2">
    <location>
        <begin position="504"/>
        <end position="517"/>
    </location>
</feature>
<dbReference type="GO" id="GO:0071944">
    <property type="term" value="C:cell periphery"/>
    <property type="evidence" value="ECO:0007669"/>
    <property type="project" value="UniProtKB-ARBA"/>
</dbReference>
<feature type="region of interest" description="Disordered" evidence="2">
    <location>
        <begin position="433"/>
        <end position="458"/>
    </location>
</feature>
<dbReference type="InterPro" id="IPR000198">
    <property type="entry name" value="RhoGAP_dom"/>
</dbReference>
<reference evidence="5 6" key="1">
    <citation type="journal article" date="2017" name="Gigascience">
        <title>Genome sequence of the small brown planthopper, Laodelphax striatellus.</title>
        <authorList>
            <person name="Zhu J."/>
            <person name="Jiang F."/>
            <person name="Wang X."/>
            <person name="Yang P."/>
            <person name="Bao Y."/>
            <person name="Zhao W."/>
            <person name="Wang W."/>
            <person name="Lu H."/>
            <person name="Wang Q."/>
            <person name="Cui N."/>
            <person name="Li J."/>
            <person name="Chen X."/>
            <person name="Luo L."/>
            <person name="Yu J."/>
            <person name="Kang L."/>
            <person name="Cui F."/>
        </authorList>
    </citation>
    <scope>NUCLEOTIDE SEQUENCE [LARGE SCALE GENOMIC DNA]</scope>
    <source>
        <strain evidence="5">Lst14</strain>
    </source>
</reference>
<accession>A0A482WFM8</accession>
<dbReference type="AlphaFoldDB" id="A0A482WFM8"/>
<dbReference type="SMART" id="SM00233">
    <property type="entry name" value="PH"/>
    <property type="match status" value="3"/>
</dbReference>
<evidence type="ECO:0008006" key="7">
    <source>
        <dbReference type="Google" id="ProtNLM"/>
    </source>
</evidence>
<dbReference type="Pfam" id="PF00620">
    <property type="entry name" value="RhoGAP"/>
    <property type="match status" value="1"/>
</dbReference>
<feature type="region of interest" description="Disordered" evidence="2">
    <location>
        <begin position="1"/>
        <end position="79"/>
    </location>
</feature>
<feature type="compositionally biased region" description="Pro residues" evidence="2">
    <location>
        <begin position="196"/>
        <end position="206"/>
    </location>
</feature>
<dbReference type="InParanoid" id="A0A482WFM8"/>
<dbReference type="Gene3D" id="2.30.29.30">
    <property type="entry name" value="Pleckstrin-homology domain (PH domain)/Phosphotyrosine-binding domain (PTB)"/>
    <property type="match status" value="2"/>
</dbReference>
<feature type="compositionally biased region" description="Basic and acidic residues" evidence="2">
    <location>
        <begin position="433"/>
        <end position="444"/>
    </location>
</feature>
<evidence type="ECO:0000259" key="3">
    <source>
        <dbReference type="PROSITE" id="PS50003"/>
    </source>
</evidence>
<feature type="region of interest" description="Disordered" evidence="2">
    <location>
        <begin position="337"/>
        <end position="369"/>
    </location>
</feature>
<dbReference type="SUPFAM" id="SSF54236">
    <property type="entry name" value="Ubiquitin-like"/>
    <property type="match status" value="1"/>
</dbReference>
<dbReference type="GO" id="GO:0005547">
    <property type="term" value="F:phosphatidylinositol-3,4,5-trisphosphate binding"/>
    <property type="evidence" value="ECO:0007669"/>
    <property type="project" value="TreeGrafter"/>
</dbReference>
<dbReference type="SMR" id="A0A482WFM8"/>
<name>A0A482WFM8_LAOST</name>
<comment type="caution">
    <text evidence="5">The sequence shown here is derived from an EMBL/GenBank/DDBJ whole genome shotgun (WGS) entry which is preliminary data.</text>
</comment>
<evidence type="ECO:0000256" key="2">
    <source>
        <dbReference type="SAM" id="MobiDB-lite"/>
    </source>
</evidence>
<dbReference type="OrthoDB" id="29546at2759"/>
<gene>
    <name evidence="5" type="ORF">LSTR_LSTR001768</name>
</gene>
<dbReference type="SMART" id="SM00324">
    <property type="entry name" value="RhoGAP"/>
    <property type="match status" value="1"/>
</dbReference>
<feature type="domain" description="PH" evidence="3">
    <location>
        <begin position="720"/>
        <end position="818"/>
    </location>
</feature>
<dbReference type="GO" id="GO:0005096">
    <property type="term" value="F:GTPase activator activity"/>
    <property type="evidence" value="ECO:0007669"/>
    <property type="project" value="UniProtKB-KW"/>
</dbReference>
<dbReference type="InterPro" id="IPR011993">
    <property type="entry name" value="PH-like_dom_sf"/>
</dbReference>
<feature type="compositionally biased region" description="Basic and acidic residues" evidence="2">
    <location>
        <begin position="63"/>
        <end position="73"/>
    </location>
</feature>
<dbReference type="EMBL" id="QKKF02037264">
    <property type="protein sequence ID" value="RZF32304.1"/>
    <property type="molecule type" value="Genomic_DNA"/>
</dbReference>
<evidence type="ECO:0000313" key="6">
    <source>
        <dbReference type="Proteomes" id="UP000291343"/>
    </source>
</evidence>
<keyword evidence="6" id="KW-1185">Reference proteome</keyword>
<feature type="domain" description="Rho-GAP" evidence="4">
    <location>
        <begin position="822"/>
        <end position="1012"/>
    </location>
</feature>
<feature type="region of interest" description="Disordered" evidence="2">
    <location>
        <begin position="168"/>
        <end position="233"/>
    </location>
</feature>
<dbReference type="PANTHER" id="PTHR45899">
    <property type="entry name" value="RHO GTPASE ACTIVATING PROTEIN AT 15B, ISOFORM C"/>
    <property type="match status" value="1"/>
</dbReference>
<dbReference type="GO" id="GO:0007165">
    <property type="term" value="P:signal transduction"/>
    <property type="evidence" value="ECO:0007669"/>
    <property type="project" value="InterPro"/>
</dbReference>
<feature type="region of interest" description="Disordered" evidence="2">
    <location>
        <begin position="580"/>
        <end position="612"/>
    </location>
</feature>
<feature type="compositionally biased region" description="Low complexity" evidence="2">
    <location>
        <begin position="51"/>
        <end position="62"/>
    </location>
</feature>
<proteinExistence type="predicted"/>
<dbReference type="InterPro" id="IPR029071">
    <property type="entry name" value="Ubiquitin-like_domsf"/>
</dbReference>
<feature type="compositionally biased region" description="Low complexity" evidence="2">
    <location>
        <begin position="346"/>
        <end position="366"/>
    </location>
</feature>
<evidence type="ECO:0000256" key="1">
    <source>
        <dbReference type="ARBA" id="ARBA00022468"/>
    </source>
</evidence>
<dbReference type="PANTHER" id="PTHR45899:SF2">
    <property type="entry name" value="RHO GTPASE ACTIVATING PROTEIN AT 15B, ISOFORM C"/>
    <property type="match status" value="1"/>
</dbReference>
<keyword evidence="1" id="KW-0343">GTPase activation</keyword>
<organism evidence="5 6">
    <name type="scientific">Laodelphax striatellus</name>
    <name type="common">Small brown planthopper</name>
    <name type="synonym">Delphax striatella</name>
    <dbReference type="NCBI Taxonomy" id="195883"/>
    <lineage>
        <taxon>Eukaryota</taxon>
        <taxon>Metazoa</taxon>
        <taxon>Ecdysozoa</taxon>
        <taxon>Arthropoda</taxon>
        <taxon>Hexapoda</taxon>
        <taxon>Insecta</taxon>
        <taxon>Pterygota</taxon>
        <taxon>Neoptera</taxon>
        <taxon>Paraneoptera</taxon>
        <taxon>Hemiptera</taxon>
        <taxon>Auchenorrhyncha</taxon>
        <taxon>Fulgoroidea</taxon>
        <taxon>Delphacidae</taxon>
        <taxon>Criomorphinae</taxon>
        <taxon>Laodelphax</taxon>
    </lineage>
</organism>
<feature type="region of interest" description="Disordered" evidence="2">
    <location>
        <begin position="498"/>
        <end position="549"/>
    </location>
</feature>
<dbReference type="FunCoup" id="A0A482WFM8">
    <property type="interactions" value="245"/>
</dbReference>
<dbReference type="CDD" id="cd00821">
    <property type="entry name" value="PH"/>
    <property type="match status" value="1"/>
</dbReference>
<dbReference type="SUPFAM" id="SSF48350">
    <property type="entry name" value="GTPase activation domain, GAP"/>
    <property type="match status" value="1"/>
</dbReference>
<dbReference type="STRING" id="195883.A0A482WFM8"/>
<dbReference type="InterPro" id="IPR052227">
    <property type="entry name" value="Arf-Rho-GAP_ANK-PH_domain"/>
</dbReference>
<sequence>MEGGVGLQLPEPRPRSRSPVARGVKKPVPLPRRSVMDANKTTANLNGLIDGAGSSSSINSSGSEDKRNNDSRLRSGSVIEETLTKGYNTLTKSLKKEMKSASGCVQEKGKAVIEGTKNVSVRLEKSVRGILTKRNCASVVYPSPPNDQPKSYERCQSLPGEEIFSSISFDSPMSVDGGSVKNESLSTTSDDLEESAPPPFPPPPLPDESLYDEVSIRSGQSGSGGHSYENYTLPSIMENRPHNDAYYEELPIMKKLSMFQDSDSEGSFNNDTLKSSKGNVKNVKRSGSWSFYDSVDIPPRPHSEAYENVMLKDRVNLSSASNIYSELPTGNVVVLGGVGKQETNKSTSTGDRSSTSSSDEYSVSASQPDSLASSFSVANELYDNWSPSPQKRKTNEEEDARIRARNRRLYPSKSVILEFDPLYENIPYSALKENEENESVHDEQSEQSAEDCEMYSEGSIPIPVPPERFDSITTLSQSPKTIPNDVEYYLYHRKKENSGDVVKENSPVESPKVVVVTETEEKDAEDVDSRSLSESPEREGSPGKRKASNLVRWTSMKRAIKAVADGSNWSPGVMRRISKSNQKLDQEPLKQQDLDRPVPDPSSSRIHGGFVFRSSSGGEKSRDFVQKWCQLSEGKLTFTVEKNGACTKDFIQLDSISSIQVMRDVKHSGEGEDVHCMELTVTPRAKTHLIGSPGTTERRIWMQKLLESLTSIFPARLTADYTRAGWCFLKEGIGGEWMVSWILLNKRTLHYSQSNGRLKNVDLRKARSVGLQEGAACPRVSEEGPHILVDSTDQSVYLQMDVAKDTKSWRQTLKTAAVDNGPNLSDQQLSKNNIPVIVEKCINFVYAHGLMSEGIYRRCGANSNVAKLLSAFQTDAWSVQLSRQDYSEYDVANVLKRFFRELPEPVFTAHLHKHLCNTAVLKCTEEEKLSIYRTQLEQLPTVNYLTIRLLLSHLYALHQQRERNLMPIKNLAAIWAPTLMHVESVNATGEVNWSRQESEVIGELIALYPKLFMVDDEELSRERRMQEVLERYHNSSSQQQPQVMAPAGDLRIWIHIGSKDSTNCVQVTVNPLRLSGDICAALSDKLPQTDCSRLCLVETVLDGALTRPLHHSERVLESVLRWSYWDDVDCKNNCLVLAENTLFQEVVPLAKQAVPKSGELKFADLKSKSFKTYVFEFSQAKLSYYKDKSGSCKLGEWRIEDISWYLGHEPKRNPQMRWSITFVSKNNKPKRCKETPFFGCTIAGPSREEQLKWIAAMLLGEYPHSDLLPPPKHVNLME</sequence>
<evidence type="ECO:0000313" key="5">
    <source>
        <dbReference type="EMBL" id="RZF32304.1"/>
    </source>
</evidence>
<dbReference type="GO" id="GO:0048699">
    <property type="term" value="P:generation of neurons"/>
    <property type="evidence" value="ECO:0007669"/>
    <property type="project" value="UniProtKB-ARBA"/>
</dbReference>
<feature type="domain" description="PH" evidence="3">
    <location>
        <begin position="604"/>
        <end position="710"/>
    </location>
</feature>
<protein>
    <recommendedName>
        <fullName evidence="7">Rho-GAP domain-containing protein</fullName>
    </recommendedName>
</protein>
<dbReference type="SUPFAM" id="SSF50729">
    <property type="entry name" value="PH domain-like"/>
    <property type="match status" value="3"/>
</dbReference>
<dbReference type="PROSITE" id="PS50238">
    <property type="entry name" value="RHOGAP"/>
    <property type="match status" value="1"/>
</dbReference>